<keyword evidence="2" id="KW-1133">Transmembrane helix</keyword>
<evidence type="ECO:0000313" key="4">
    <source>
        <dbReference type="Proteomes" id="UP000016567"/>
    </source>
</evidence>
<gene>
    <name evidence="3" type="ORF">VAZ01S_039_00230</name>
</gene>
<dbReference type="EMBL" id="BATL01000039">
    <property type="protein sequence ID" value="GAD76198.1"/>
    <property type="molecule type" value="Genomic_DNA"/>
</dbReference>
<proteinExistence type="predicted"/>
<dbReference type="InterPro" id="IPR021207">
    <property type="entry name" value="Integr_conj_element_PFL4705"/>
</dbReference>
<protein>
    <recommendedName>
        <fullName evidence="5">Integrating conjugative element protein</fullName>
    </recommendedName>
</protein>
<dbReference type="AlphaFoldDB" id="U3CCX8"/>
<comment type="caution">
    <text evidence="3">The sequence shown here is derived from an EMBL/GenBank/DDBJ whole genome shotgun (WGS) entry which is preliminary data.</text>
</comment>
<dbReference type="Proteomes" id="UP000016567">
    <property type="component" value="Unassembled WGS sequence"/>
</dbReference>
<feature type="transmembrane region" description="Helical" evidence="2">
    <location>
        <begin position="7"/>
        <end position="27"/>
    </location>
</feature>
<sequence length="490" mass="52736">MIKSNPLIKVAAVAGTFVFVIVMVGLFRDGEAKVQSDDTNDNAPLTVTTDESQAQALQAFNDTPVDTIRTLNVAYQKSERDKVQLTQELEKTQQQMALQQQQSQQKVSAMETQLSELATRLNASLDTIENKFNEGHSSLRDHQQNLKEQWGELGLSDEQLATGTSNAFPSHYAQSHQVKTSQGNVANAGDMVWTHPMDATQDDKGQWILPDSQAIKSSVKQLQSFGQNFDDRTFDANQKKSTPIYTLHRGAILANAVSLTALMGRVPHHGKVTDPYPFSMIVGRQNLLANGFTLPEIQGAIVTGTVTGDWSLSCVRGVVESIDFIRQDGSILSFPEAQDQAIDSGFDGSTIKTQDLGFFADVNGNPCLNGQRISNAPEYLTTKGLLDATTAAAQAVAISQKTLSVDGGTSTATLTGSAAKNAVAESGAALSSTVSDFIQGRMGASFDIIYTPPNTVASIHIRKPITLSAPKEAVKVRYQTANQGGHYALP</sequence>
<name>U3CCX8_9VIBR</name>
<dbReference type="NCBIfam" id="TIGR03752">
    <property type="entry name" value="conj_TIGR03752"/>
    <property type="match status" value="1"/>
</dbReference>
<dbReference type="STRING" id="1219077.VAZ01S_039_00230"/>
<evidence type="ECO:0000313" key="3">
    <source>
        <dbReference type="EMBL" id="GAD76198.1"/>
    </source>
</evidence>
<keyword evidence="2" id="KW-0472">Membrane</keyword>
<evidence type="ECO:0000256" key="2">
    <source>
        <dbReference type="SAM" id="Phobius"/>
    </source>
</evidence>
<accession>U3CCX8</accession>
<keyword evidence="4" id="KW-1185">Reference proteome</keyword>
<evidence type="ECO:0008006" key="5">
    <source>
        <dbReference type="Google" id="ProtNLM"/>
    </source>
</evidence>
<keyword evidence="2" id="KW-0812">Transmembrane</keyword>
<keyword evidence="1" id="KW-0175">Coiled coil</keyword>
<dbReference type="RefSeq" id="WP_021709948.1">
    <property type="nucleotide sequence ID" value="NZ_BAOB01000304.1"/>
</dbReference>
<evidence type="ECO:0000256" key="1">
    <source>
        <dbReference type="SAM" id="Coils"/>
    </source>
</evidence>
<dbReference type="OrthoDB" id="7061550at2"/>
<reference evidence="3 4" key="1">
    <citation type="submission" date="2013-09" db="EMBL/GenBank/DDBJ databases">
        <title>Whole genome shotgun sequence of Vibrio azureus NBRC 104587.</title>
        <authorList>
            <person name="Isaki S."/>
            <person name="Hosoyama A."/>
            <person name="Numata M."/>
            <person name="Hashimoto M."/>
            <person name="Hosoyama Y."/>
            <person name="Tsuchikane K."/>
            <person name="Noguchi M."/>
            <person name="Hirakata S."/>
            <person name="Ichikawa N."/>
            <person name="Ohji S."/>
            <person name="Yamazoe A."/>
            <person name="Fujita N."/>
        </authorList>
    </citation>
    <scope>NUCLEOTIDE SEQUENCE [LARGE SCALE GENOMIC DNA]</scope>
    <source>
        <strain evidence="3 4">NBRC 104587</strain>
    </source>
</reference>
<feature type="coiled-coil region" evidence="1">
    <location>
        <begin position="68"/>
        <end position="102"/>
    </location>
</feature>
<dbReference type="eggNOG" id="COG1842">
    <property type="taxonomic scope" value="Bacteria"/>
</dbReference>
<organism evidence="3 4">
    <name type="scientific">Vibrio azureus NBRC 104587</name>
    <dbReference type="NCBI Taxonomy" id="1219077"/>
    <lineage>
        <taxon>Bacteria</taxon>
        <taxon>Pseudomonadati</taxon>
        <taxon>Pseudomonadota</taxon>
        <taxon>Gammaproteobacteria</taxon>
        <taxon>Vibrionales</taxon>
        <taxon>Vibrionaceae</taxon>
        <taxon>Vibrio</taxon>
    </lineage>
</organism>